<dbReference type="RefSeq" id="WP_231819971.1">
    <property type="nucleotide sequence ID" value="NZ_CP082781.1"/>
</dbReference>
<evidence type="ECO:0000313" key="2">
    <source>
        <dbReference type="Proteomes" id="UP001199642"/>
    </source>
</evidence>
<proteinExistence type="predicted"/>
<name>A0ABY3RU68_9MICO</name>
<evidence type="ECO:0000313" key="1">
    <source>
        <dbReference type="EMBL" id="UGS26261.1"/>
    </source>
</evidence>
<organism evidence="1 2">
    <name type="scientific">Microbacterium resistens</name>
    <dbReference type="NCBI Taxonomy" id="156977"/>
    <lineage>
        <taxon>Bacteria</taxon>
        <taxon>Bacillati</taxon>
        <taxon>Actinomycetota</taxon>
        <taxon>Actinomycetes</taxon>
        <taxon>Micrococcales</taxon>
        <taxon>Microbacteriaceae</taxon>
        <taxon>Microbacterium</taxon>
    </lineage>
</organism>
<protein>
    <submittedName>
        <fullName evidence="1">Glutaminase</fullName>
    </submittedName>
</protein>
<keyword evidence="2" id="KW-1185">Reference proteome</keyword>
<gene>
    <name evidence="1" type="ORF">K8F61_16780</name>
</gene>
<dbReference type="EMBL" id="CP082781">
    <property type="protein sequence ID" value="UGS26261.1"/>
    <property type="molecule type" value="Genomic_DNA"/>
</dbReference>
<dbReference type="Proteomes" id="UP001199642">
    <property type="component" value="Chromosome"/>
</dbReference>
<accession>A0ABY3RU68</accession>
<reference evidence="1 2" key="1">
    <citation type="submission" date="2023-01" db="EMBL/GenBank/DDBJ databases">
        <title>Characterization of estradiol degrading bacteria Microbacterium sp. MZT7 and reveal degrading genes through genome analysis.</title>
        <authorList>
            <person name="Hao P."/>
            <person name="Gao Y."/>
        </authorList>
    </citation>
    <scope>NUCLEOTIDE SEQUENCE [LARGE SCALE GENOMIC DNA]</scope>
    <source>
        <strain evidence="1 2">MZT7</strain>
    </source>
</reference>
<sequence length="152" mass="15914">MTVAALLADARARLAGLPQEGLGVEKTSRWRAPRIVRAGSAWHVGVLLLTADEVFATAEVLRAAEEVRRGYAAESARARAERRAQAVRGGFAPGEVVYVGWTAIDVSAVEAGGSSGPLAMRDGVPSVRWSAAGGYMPLAAYLDERIALLLGG</sequence>